<gene>
    <name evidence="1" type="ORF">Z519_02048</name>
</gene>
<protein>
    <submittedName>
        <fullName evidence="1">Uncharacterized protein</fullName>
    </submittedName>
</protein>
<dbReference type="GeneID" id="27694976"/>
<sequence>MDSKSGNDEGRKHIDERAETRLKLLAGREMQQRTLLNLYVALPVQADPWTVLSVQVGDNKTDRPVLDSPGKQSDPAFGLVKLQLKALL</sequence>
<keyword evidence="2" id="KW-1185">Reference proteome</keyword>
<dbReference type="EMBL" id="KN846982">
    <property type="protein sequence ID" value="KIW96657.1"/>
    <property type="molecule type" value="Genomic_DNA"/>
</dbReference>
<dbReference type="AlphaFoldDB" id="A0A0D2GE47"/>
<dbReference type="VEuPathDB" id="FungiDB:Z519_02048"/>
<dbReference type="HOGENOM" id="CLU_2468869_0_0_1"/>
<accession>A0A0D2GE47</accession>
<reference evidence="1" key="1">
    <citation type="submission" date="2015-01" db="EMBL/GenBank/DDBJ databases">
        <title>The Genome Sequence of Cladophialophora bantiana CBS 173.52.</title>
        <authorList>
            <consortium name="The Broad Institute Genomics Platform"/>
            <person name="Cuomo C."/>
            <person name="de Hoog S."/>
            <person name="Gorbushina A."/>
            <person name="Stielow B."/>
            <person name="Teixiera M."/>
            <person name="Abouelleil A."/>
            <person name="Chapman S.B."/>
            <person name="Priest M."/>
            <person name="Young S.K."/>
            <person name="Wortman J."/>
            <person name="Nusbaum C."/>
            <person name="Birren B."/>
        </authorList>
    </citation>
    <scope>NUCLEOTIDE SEQUENCE [LARGE SCALE GENOMIC DNA]</scope>
    <source>
        <strain evidence="1">CBS 173.52</strain>
    </source>
</reference>
<name>A0A0D2GE47_CLAB1</name>
<evidence type="ECO:0000313" key="1">
    <source>
        <dbReference type="EMBL" id="KIW96657.1"/>
    </source>
</evidence>
<proteinExistence type="predicted"/>
<evidence type="ECO:0000313" key="2">
    <source>
        <dbReference type="Proteomes" id="UP000053789"/>
    </source>
</evidence>
<dbReference type="RefSeq" id="XP_016623326.1">
    <property type="nucleotide sequence ID" value="XM_016759805.1"/>
</dbReference>
<organism evidence="1 2">
    <name type="scientific">Cladophialophora bantiana (strain ATCC 10958 / CBS 173.52 / CDC B-1940 / NIH 8579)</name>
    <name type="common">Xylohypha bantiana</name>
    <dbReference type="NCBI Taxonomy" id="1442370"/>
    <lineage>
        <taxon>Eukaryota</taxon>
        <taxon>Fungi</taxon>
        <taxon>Dikarya</taxon>
        <taxon>Ascomycota</taxon>
        <taxon>Pezizomycotina</taxon>
        <taxon>Eurotiomycetes</taxon>
        <taxon>Chaetothyriomycetidae</taxon>
        <taxon>Chaetothyriales</taxon>
        <taxon>Herpotrichiellaceae</taxon>
        <taxon>Cladophialophora</taxon>
    </lineage>
</organism>
<dbReference type="Proteomes" id="UP000053789">
    <property type="component" value="Unassembled WGS sequence"/>
</dbReference>